<dbReference type="GO" id="GO:0008843">
    <property type="term" value="F:endochitinase activity"/>
    <property type="evidence" value="ECO:0007669"/>
    <property type="project" value="UniProtKB-EC"/>
</dbReference>
<dbReference type="EMBL" id="CVMT01000006">
    <property type="protein sequence ID" value="CRG89628.1"/>
    <property type="molecule type" value="Genomic_DNA"/>
</dbReference>
<evidence type="ECO:0000256" key="8">
    <source>
        <dbReference type="ARBA" id="ARBA00022801"/>
    </source>
</evidence>
<protein>
    <recommendedName>
        <fullName evidence="15">Crh-like protein</fullName>
        <ecNumber evidence="15">3.2.-.-</ecNumber>
    </recommendedName>
</protein>
<evidence type="ECO:0000256" key="9">
    <source>
        <dbReference type="ARBA" id="ARBA00023136"/>
    </source>
</evidence>
<keyword evidence="9 15" id="KW-0472">Membrane</keyword>
<keyword evidence="7 19" id="KW-0732">Signal</keyword>
<dbReference type="GO" id="GO:0031505">
    <property type="term" value="P:fungal-type cell wall organization"/>
    <property type="evidence" value="ECO:0007669"/>
    <property type="project" value="TreeGrafter"/>
</dbReference>
<dbReference type="GO" id="GO:0009277">
    <property type="term" value="C:fungal-type cell wall"/>
    <property type="evidence" value="ECO:0007669"/>
    <property type="project" value="TreeGrafter"/>
</dbReference>
<comment type="catalytic activity">
    <reaction evidence="1">
        <text>Random endo-hydrolysis of N-acetyl-beta-D-glucosaminide (1-&gt;4)-beta-linkages in chitin and chitodextrins.</text>
        <dbReference type="EC" id="3.2.1.14"/>
    </reaction>
</comment>
<proteinExistence type="inferred from homology"/>
<dbReference type="EC" id="3.2.-.-" evidence="15"/>
<keyword evidence="13" id="KW-0961">Cell wall biogenesis/degradation</keyword>
<sequence>MPSLPQLTVAALAAASLVAGQTYTDCNPLNETCPSDTGLSSYSFFSDFTSGDSAFDRWNTTAGTVNSTSQGAAFIINEQGDAPTIQTDFYFFFGYVEVKMKTATGTGIISSIVFESDDLDEIDWEGIGTYNYEIETNYFGKDNTTLYNRATYPNVTTPSDTFHTYAVNWTSSAIEWFIDGVSVRTLYYEDALDGKNFPQTPMNLRIGIWAGGDSSNGEGTIEWAGGETDYSDAPFTMYVESVKIINYNPADTYTYGDKTGDYTSIKLANTTSGSSSSSSSSSSTGTGTAGGSTSAVGQSTTTTTPTPGTTPTPSNSTTSVSTSSASSSGTSTFTAAAAGMAELGMSPVVVLLSAALMLFV</sequence>
<name>A0A0U1M231_TALIS</name>
<evidence type="ECO:0000256" key="11">
    <source>
        <dbReference type="ARBA" id="ARBA00023288"/>
    </source>
</evidence>
<feature type="chain" id="PRO_5006711459" description="Crh-like protein" evidence="19">
    <location>
        <begin position="21"/>
        <end position="360"/>
    </location>
</feature>
<evidence type="ECO:0000256" key="14">
    <source>
        <dbReference type="ARBA" id="ARBA00038074"/>
    </source>
</evidence>
<dbReference type="CDD" id="cd02183">
    <property type="entry name" value="GH16_fungal_CRH1_transglycosylase"/>
    <property type="match status" value="1"/>
</dbReference>
<keyword evidence="4" id="KW-0336">GPI-anchor</keyword>
<evidence type="ECO:0000256" key="3">
    <source>
        <dbReference type="ARBA" id="ARBA00022475"/>
    </source>
</evidence>
<evidence type="ECO:0000256" key="12">
    <source>
        <dbReference type="ARBA" id="ARBA00023295"/>
    </source>
</evidence>
<feature type="signal peptide" evidence="19">
    <location>
        <begin position="1"/>
        <end position="20"/>
    </location>
</feature>
<gene>
    <name evidence="21" type="ORF">PISL3812_06667</name>
</gene>
<dbReference type="PROSITE" id="PS51762">
    <property type="entry name" value="GH16_2"/>
    <property type="match status" value="1"/>
</dbReference>
<dbReference type="InterPro" id="IPR017168">
    <property type="entry name" value="CHR-like"/>
</dbReference>
<evidence type="ECO:0000256" key="15">
    <source>
        <dbReference type="PIRNR" id="PIRNR037299"/>
    </source>
</evidence>
<feature type="active site" description="Nucleophile" evidence="16">
    <location>
        <position position="121"/>
    </location>
</feature>
<evidence type="ECO:0000256" key="10">
    <source>
        <dbReference type="ARBA" id="ARBA00023180"/>
    </source>
</evidence>
<evidence type="ECO:0000256" key="5">
    <source>
        <dbReference type="ARBA" id="ARBA00022676"/>
    </source>
</evidence>
<evidence type="ECO:0000313" key="21">
    <source>
        <dbReference type="EMBL" id="CRG89628.1"/>
    </source>
</evidence>
<dbReference type="OMA" id="DIINYNP"/>
<keyword evidence="5" id="KW-0328">Glycosyltransferase</keyword>
<evidence type="ECO:0000256" key="7">
    <source>
        <dbReference type="ARBA" id="ARBA00022729"/>
    </source>
</evidence>
<keyword evidence="10" id="KW-0325">Glycoprotein</keyword>
<dbReference type="AlphaFoldDB" id="A0A0U1M231"/>
<comment type="similarity">
    <text evidence="14">Belongs to the glycosyl hydrolase 16 family. CRH1 subfamily.</text>
</comment>
<dbReference type="PANTHER" id="PTHR10963">
    <property type="entry name" value="GLYCOSYL HYDROLASE-RELATED"/>
    <property type="match status" value="1"/>
</dbReference>
<keyword evidence="6" id="KW-0808">Transferase</keyword>
<evidence type="ECO:0000256" key="16">
    <source>
        <dbReference type="PIRSR" id="PIRSR037299-1"/>
    </source>
</evidence>
<keyword evidence="3" id="KW-1003">Cell membrane</keyword>
<evidence type="ECO:0000256" key="17">
    <source>
        <dbReference type="PIRSR" id="PIRSR037299-2"/>
    </source>
</evidence>
<evidence type="ECO:0000256" key="18">
    <source>
        <dbReference type="SAM" id="MobiDB-lite"/>
    </source>
</evidence>
<dbReference type="SUPFAM" id="SSF49899">
    <property type="entry name" value="Concanavalin A-like lectins/glucanases"/>
    <property type="match status" value="1"/>
</dbReference>
<dbReference type="InterPro" id="IPR013320">
    <property type="entry name" value="ConA-like_dom_sf"/>
</dbReference>
<reference evidence="21 22" key="1">
    <citation type="submission" date="2015-04" db="EMBL/GenBank/DDBJ databases">
        <authorList>
            <person name="Syromyatnikov M.Y."/>
            <person name="Popov V.N."/>
        </authorList>
    </citation>
    <scope>NUCLEOTIDE SEQUENCE [LARGE SCALE GENOMIC DNA]</scope>
    <source>
        <strain evidence="21">WF-38-12</strain>
    </source>
</reference>
<dbReference type="GO" id="GO:0005975">
    <property type="term" value="P:carbohydrate metabolic process"/>
    <property type="evidence" value="ECO:0007669"/>
    <property type="project" value="InterPro"/>
</dbReference>
<dbReference type="PIRSF" id="PIRSF037299">
    <property type="entry name" value="Glycosidase_CRH1_prd"/>
    <property type="match status" value="1"/>
</dbReference>
<keyword evidence="17" id="KW-1015">Disulfide bond</keyword>
<dbReference type="OrthoDB" id="4781at2759"/>
<dbReference type="GO" id="GO:0098552">
    <property type="term" value="C:side of membrane"/>
    <property type="evidence" value="ECO:0007669"/>
    <property type="project" value="UniProtKB-KW"/>
</dbReference>
<dbReference type="Gene3D" id="2.60.120.200">
    <property type="match status" value="1"/>
</dbReference>
<dbReference type="GO" id="GO:0005886">
    <property type="term" value="C:plasma membrane"/>
    <property type="evidence" value="ECO:0007669"/>
    <property type="project" value="UniProtKB-SubCell"/>
</dbReference>
<evidence type="ECO:0000256" key="13">
    <source>
        <dbReference type="ARBA" id="ARBA00023316"/>
    </source>
</evidence>
<feature type="compositionally biased region" description="Low complexity" evidence="18">
    <location>
        <begin position="270"/>
        <end position="329"/>
    </location>
</feature>
<dbReference type="Proteomes" id="UP000054383">
    <property type="component" value="Unassembled WGS sequence"/>
</dbReference>
<comment type="subcellular location">
    <subcellularLocation>
        <location evidence="2">Cell membrane</location>
        <topology evidence="2">Lipid-anchor</topology>
        <topology evidence="2">GPI-anchor</topology>
    </subcellularLocation>
</comment>
<feature type="disulfide bond" evidence="17">
    <location>
        <begin position="26"/>
        <end position="33"/>
    </location>
</feature>
<evidence type="ECO:0000256" key="1">
    <source>
        <dbReference type="ARBA" id="ARBA00000822"/>
    </source>
</evidence>
<evidence type="ECO:0000259" key="20">
    <source>
        <dbReference type="PROSITE" id="PS51762"/>
    </source>
</evidence>
<evidence type="ECO:0000313" key="22">
    <source>
        <dbReference type="Proteomes" id="UP000054383"/>
    </source>
</evidence>
<accession>A0A0U1M231</accession>
<evidence type="ECO:0000256" key="2">
    <source>
        <dbReference type="ARBA" id="ARBA00004609"/>
    </source>
</evidence>
<keyword evidence="12" id="KW-0326">Glycosidase</keyword>
<keyword evidence="8 15" id="KW-0378">Hydrolase</keyword>
<evidence type="ECO:0000256" key="4">
    <source>
        <dbReference type="ARBA" id="ARBA00022622"/>
    </source>
</evidence>
<keyword evidence="22" id="KW-1185">Reference proteome</keyword>
<dbReference type="GO" id="GO:0016757">
    <property type="term" value="F:glycosyltransferase activity"/>
    <property type="evidence" value="ECO:0007669"/>
    <property type="project" value="UniProtKB-KW"/>
</dbReference>
<feature type="region of interest" description="Disordered" evidence="18">
    <location>
        <begin position="269"/>
        <end position="329"/>
    </location>
</feature>
<dbReference type="InterPro" id="IPR000757">
    <property type="entry name" value="Beta-glucanase-like"/>
</dbReference>
<organism evidence="21 22">
    <name type="scientific">Talaromyces islandicus</name>
    <name type="common">Penicillium islandicum</name>
    <dbReference type="NCBI Taxonomy" id="28573"/>
    <lineage>
        <taxon>Eukaryota</taxon>
        <taxon>Fungi</taxon>
        <taxon>Dikarya</taxon>
        <taxon>Ascomycota</taxon>
        <taxon>Pezizomycotina</taxon>
        <taxon>Eurotiomycetes</taxon>
        <taxon>Eurotiomycetidae</taxon>
        <taxon>Eurotiales</taxon>
        <taxon>Trichocomaceae</taxon>
        <taxon>Talaromyces</taxon>
        <taxon>Talaromyces sect. Islandici</taxon>
    </lineage>
</organism>
<evidence type="ECO:0000256" key="19">
    <source>
        <dbReference type="SAM" id="SignalP"/>
    </source>
</evidence>
<dbReference type="STRING" id="28573.A0A0U1M231"/>
<feature type="domain" description="GH16" evidence="20">
    <location>
        <begin position="35"/>
        <end position="250"/>
    </location>
</feature>
<evidence type="ECO:0000256" key="6">
    <source>
        <dbReference type="ARBA" id="ARBA00022679"/>
    </source>
</evidence>
<keyword evidence="11" id="KW-0449">Lipoprotein</keyword>
<dbReference type="PANTHER" id="PTHR10963:SF27">
    <property type="entry name" value="GLYCOSIDASE-RELATED"/>
    <property type="match status" value="1"/>
</dbReference>
<dbReference type="Pfam" id="PF00722">
    <property type="entry name" value="Glyco_hydro_16"/>
    <property type="match status" value="1"/>
</dbReference>
<feature type="active site" description="Proton donor" evidence="16">
    <location>
        <position position="125"/>
    </location>
</feature>
<dbReference type="InterPro" id="IPR050546">
    <property type="entry name" value="Glycosyl_Hydrlase_16"/>
</dbReference>